<gene>
    <name evidence="4" type="ORF">DL346_11985</name>
</gene>
<keyword evidence="5" id="KW-1185">Reference proteome</keyword>
<proteinExistence type="predicted"/>
<dbReference type="GO" id="GO:0016747">
    <property type="term" value="F:acyltransferase activity, transferring groups other than amino-acyl groups"/>
    <property type="evidence" value="ECO:0007669"/>
    <property type="project" value="InterPro"/>
</dbReference>
<dbReference type="PANTHER" id="PTHR43877">
    <property type="entry name" value="AMINOALKYLPHOSPHONATE N-ACETYLTRANSFERASE-RELATED-RELATED"/>
    <property type="match status" value="1"/>
</dbReference>
<organism evidence="4 5">
    <name type="scientific">Paenibacillus montanisoli</name>
    <dbReference type="NCBI Taxonomy" id="2081970"/>
    <lineage>
        <taxon>Bacteria</taxon>
        <taxon>Bacillati</taxon>
        <taxon>Bacillota</taxon>
        <taxon>Bacilli</taxon>
        <taxon>Bacillales</taxon>
        <taxon>Paenibacillaceae</taxon>
        <taxon>Paenibacillus</taxon>
    </lineage>
</organism>
<dbReference type="PANTHER" id="PTHR43877:SF2">
    <property type="entry name" value="AMINOALKYLPHOSPHONATE N-ACETYLTRANSFERASE-RELATED"/>
    <property type="match status" value="1"/>
</dbReference>
<comment type="caution">
    <text evidence="4">The sequence shown here is derived from an EMBL/GenBank/DDBJ whole genome shotgun (WGS) entry which is preliminary data.</text>
</comment>
<dbReference type="Gene3D" id="3.40.630.30">
    <property type="match status" value="1"/>
</dbReference>
<dbReference type="Pfam" id="PF13508">
    <property type="entry name" value="Acetyltransf_7"/>
    <property type="match status" value="1"/>
</dbReference>
<dbReference type="EMBL" id="QLUW01000002">
    <property type="protein sequence ID" value="RAP76131.1"/>
    <property type="molecule type" value="Genomic_DNA"/>
</dbReference>
<dbReference type="OrthoDB" id="9789053at2"/>
<dbReference type="PROSITE" id="PS51186">
    <property type="entry name" value="GNAT"/>
    <property type="match status" value="1"/>
</dbReference>
<evidence type="ECO:0000259" key="3">
    <source>
        <dbReference type="PROSITE" id="PS51186"/>
    </source>
</evidence>
<keyword evidence="2" id="KW-0012">Acyltransferase</keyword>
<reference evidence="4 5" key="1">
    <citation type="submission" date="2018-06" db="EMBL/GenBank/DDBJ databases">
        <title>Paenibacillus montanisoli sp. nov., isolated from mountain area soil.</title>
        <authorList>
            <person name="Wu M."/>
        </authorList>
    </citation>
    <scope>NUCLEOTIDE SEQUENCE [LARGE SCALE GENOMIC DNA]</scope>
    <source>
        <strain evidence="4 5">RA17</strain>
    </source>
</reference>
<protein>
    <submittedName>
        <fullName evidence="4">GNAT family N-acetyltransferase</fullName>
    </submittedName>
</protein>
<dbReference type="InterPro" id="IPR000182">
    <property type="entry name" value="GNAT_dom"/>
</dbReference>
<evidence type="ECO:0000313" key="4">
    <source>
        <dbReference type="EMBL" id="RAP76131.1"/>
    </source>
</evidence>
<feature type="domain" description="N-acetyltransferase" evidence="3">
    <location>
        <begin position="2"/>
        <end position="153"/>
    </location>
</feature>
<evidence type="ECO:0000256" key="2">
    <source>
        <dbReference type="ARBA" id="ARBA00023315"/>
    </source>
</evidence>
<dbReference type="AlphaFoldDB" id="A0A328U3U5"/>
<name>A0A328U3U5_9BACL</name>
<dbReference type="CDD" id="cd04301">
    <property type="entry name" value="NAT_SF"/>
    <property type="match status" value="1"/>
</dbReference>
<sequence>MIRFERLQDQPQAFIDGAVMYIWNQWGTERNYAFYRDCIVHALQADIDLPKFYVAVEQERLIGMCAVLRNDLISRQDLFPWLACLYVDPACRGNGLGSSLMAHVASELKEKGHTQLFLSTTLDGYYERYGWTYYGPGYYLDGGATKIYQLPLKEELPNGDD</sequence>
<dbReference type="RefSeq" id="WP_112882355.1">
    <property type="nucleotide sequence ID" value="NZ_QLUW01000002.1"/>
</dbReference>
<evidence type="ECO:0000313" key="5">
    <source>
        <dbReference type="Proteomes" id="UP000249260"/>
    </source>
</evidence>
<dbReference type="InterPro" id="IPR016181">
    <property type="entry name" value="Acyl_CoA_acyltransferase"/>
</dbReference>
<evidence type="ECO:0000256" key="1">
    <source>
        <dbReference type="ARBA" id="ARBA00022679"/>
    </source>
</evidence>
<dbReference type="Proteomes" id="UP000249260">
    <property type="component" value="Unassembled WGS sequence"/>
</dbReference>
<keyword evidence="1 4" id="KW-0808">Transferase</keyword>
<dbReference type="SUPFAM" id="SSF55729">
    <property type="entry name" value="Acyl-CoA N-acyltransferases (Nat)"/>
    <property type="match status" value="1"/>
</dbReference>
<dbReference type="InterPro" id="IPR050832">
    <property type="entry name" value="Bact_Acetyltransf"/>
</dbReference>
<accession>A0A328U3U5</accession>